<keyword evidence="1" id="KW-0472">Membrane</keyword>
<keyword evidence="1" id="KW-1133">Transmembrane helix</keyword>
<dbReference type="PANTHER" id="PTHR47755:SF1">
    <property type="entry name" value="CELL DIVISION PROTEIN FTSX"/>
    <property type="match status" value="1"/>
</dbReference>
<sequence length="271" mass="30439">MKSIKTHFGVIFSLVALLFSVQFGIFMSNLTKSYERSIQNEYNIVLVSKTPLSLQDAQKAVPKISSLSEISTAGITERLKGKISQNAFAELSKNLPKFYSVKLESFPDAAQLAKIEQDLKSIGSLTRVEIFKKTHDEIFKILLLIKSLVYGFAFLIVLLGVMLIHRQMRIWVYEHKERIEIMELFGASFLIKSGKLYRMAIIDSFIATLIVTCFYIALPSWEMFSTTLKGIGDLRTAIVLPYDALILLGVALALSIIAVSFVMLQIGNKRA</sequence>
<protein>
    <submittedName>
        <fullName evidence="2">Efflux ABC transporter, permease protein</fullName>
    </submittedName>
</protein>
<proteinExistence type="predicted"/>
<feature type="transmembrane region" description="Helical" evidence="1">
    <location>
        <begin position="196"/>
        <end position="218"/>
    </location>
</feature>
<comment type="caution">
    <text evidence="2">The sequence shown here is derived from an EMBL/GenBank/DDBJ whole genome shotgun (WGS) entry which is preliminary data.</text>
</comment>
<evidence type="ECO:0000256" key="1">
    <source>
        <dbReference type="SAM" id="Phobius"/>
    </source>
</evidence>
<gene>
    <name evidence="2" type="ORF">CAMGR0001_1547</name>
</gene>
<dbReference type="GO" id="GO:0016020">
    <property type="term" value="C:membrane"/>
    <property type="evidence" value="ECO:0007669"/>
    <property type="project" value="InterPro"/>
</dbReference>
<dbReference type="eggNOG" id="COG2177">
    <property type="taxonomic scope" value="Bacteria"/>
</dbReference>
<dbReference type="GO" id="GO:0032153">
    <property type="term" value="C:cell division site"/>
    <property type="evidence" value="ECO:0007669"/>
    <property type="project" value="TreeGrafter"/>
</dbReference>
<dbReference type="GO" id="GO:0051301">
    <property type="term" value="P:cell division"/>
    <property type="evidence" value="ECO:0007669"/>
    <property type="project" value="InterPro"/>
</dbReference>
<dbReference type="RefSeq" id="WP_005872303.1">
    <property type="nucleotide sequence ID" value="NZ_ACYG01000027.1"/>
</dbReference>
<dbReference type="InterPro" id="IPR004513">
    <property type="entry name" value="FtsX"/>
</dbReference>
<name>C8PJZ6_9BACT</name>
<dbReference type="PANTHER" id="PTHR47755">
    <property type="entry name" value="CELL DIVISION PROTEIN FTSX"/>
    <property type="match status" value="1"/>
</dbReference>
<reference evidence="2 3" key="1">
    <citation type="submission" date="2009-07" db="EMBL/GenBank/DDBJ databases">
        <authorList>
            <person name="Madupu R."/>
            <person name="Sebastian Y."/>
            <person name="Durkin A.S."/>
            <person name="Torralba M."/>
            <person name="Methe B."/>
            <person name="Sutton G.G."/>
            <person name="Strausberg R.L."/>
            <person name="Nelson K.E."/>
        </authorList>
    </citation>
    <scope>NUCLEOTIDE SEQUENCE [LARGE SCALE GENOMIC DNA]</scope>
    <source>
        <strain evidence="2 3">RM3268</strain>
    </source>
</reference>
<keyword evidence="1" id="KW-0812">Transmembrane</keyword>
<feature type="transmembrane region" description="Helical" evidence="1">
    <location>
        <begin position="141"/>
        <end position="164"/>
    </location>
</feature>
<evidence type="ECO:0000313" key="2">
    <source>
        <dbReference type="EMBL" id="EEV17251.1"/>
    </source>
</evidence>
<accession>C8PJZ6</accession>
<feature type="transmembrane region" description="Helical" evidence="1">
    <location>
        <begin position="238"/>
        <end position="264"/>
    </location>
</feature>
<keyword evidence="3" id="KW-1185">Reference proteome</keyword>
<dbReference type="AlphaFoldDB" id="C8PJZ6"/>
<dbReference type="STRING" id="824.CGRAC_0699"/>
<evidence type="ECO:0000313" key="3">
    <source>
        <dbReference type="Proteomes" id="UP000005709"/>
    </source>
</evidence>
<organism evidence="2 3">
    <name type="scientific">Campylobacter gracilis RM3268</name>
    <dbReference type="NCBI Taxonomy" id="553220"/>
    <lineage>
        <taxon>Bacteria</taxon>
        <taxon>Pseudomonadati</taxon>
        <taxon>Campylobacterota</taxon>
        <taxon>Epsilonproteobacteria</taxon>
        <taxon>Campylobacterales</taxon>
        <taxon>Campylobacteraceae</taxon>
        <taxon>Campylobacter</taxon>
    </lineage>
</organism>
<dbReference type="EMBL" id="ACYG01000027">
    <property type="protein sequence ID" value="EEV17251.1"/>
    <property type="molecule type" value="Genomic_DNA"/>
</dbReference>
<dbReference type="Proteomes" id="UP000005709">
    <property type="component" value="Unassembled WGS sequence"/>
</dbReference>
<dbReference type="OrthoDB" id="5348519at2"/>